<evidence type="ECO:0000313" key="8">
    <source>
        <dbReference type="Proteomes" id="UP001596447"/>
    </source>
</evidence>
<dbReference type="Pfam" id="PF00202">
    <property type="entry name" value="Aminotran_3"/>
    <property type="match status" value="1"/>
</dbReference>
<dbReference type="RefSeq" id="WP_279528690.1">
    <property type="nucleotide sequence ID" value="NZ_CP122312.1"/>
</dbReference>
<comment type="cofactor">
    <cofactor evidence="1">
        <name>pyridoxal 5'-phosphate</name>
        <dbReference type="ChEBI" id="CHEBI:597326"/>
    </cofactor>
</comment>
<dbReference type="CDD" id="cd00610">
    <property type="entry name" value="OAT_like"/>
    <property type="match status" value="1"/>
</dbReference>
<dbReference type="PANTHER" id="PTHR43206">
    <property type="entry name" value="AMINOTRANSFERASE"/>
    <property type="match status" value="1"/>
</dbReference>
<dbReference type="InterPro" id="IPR015421">
    <property type="entry name" value="PyrdxlP-dep_Trfase_major"/>
</dbReference>
<dbReference type="PIRSF" id="PIRSF000521">
    <property type="entry name" value="Transaminase_4ab_Lys_Orn"/>
    <property type="match status" value="1"/>
</dbReference>
<dbReference type="Proteomes" id="UP001596447">
    <property type="component" value="Unassembled WGS sequence"/>
</dbReference>
<dbReference type="SUPFAM" id="SSF53383">
    <property type="entry name" value="PLP-dependent transferases"/>
    <property type="match status" value="1"/>
</dbReference>
<evidence type="ECO:0000256" key="1">
    <source>
        <dbReference type="ARBA" id="ARBA00001933"/>
    </source>
</evidence>
<evidence type="ECO:0000256" key="5">
    <source>
        <dbReference type="ARBA" id="ARBA00022898"/>
    </source>
</evidence>
<dbReference type="PANTHER" id="PTHR43206:SF2">
    <property type="entry name" value="4-AMINOBUTYRATE AMINOTRANSFERASE GABT"/>
    <property type="match status" value="1"/>
</dbReference>
<keyword evidence="3 7" id="KW-0032">Aminotransferase</keyword>
<reference evidence="7 8" key="1">
    <citation type="journal article" date="2019" name="Int. J. Syst. Evol. Microbiol.">
        <title>The Global Catalogue of Microorganisms (GCM) 10K type strain sequencing project: providing services to taxonomists for standard genome sequencing and annotation.</title>
        <authorList>
            <consortium name="The Broad Institute Genomics Platform"/>
            <consortium name="The Broad Institute Genome Sequencing Center for Infectious Disease"/>
            <person name="Wu L."/>
            <person name="Ma J."/>
        </authorList>
    </citation>
    <scope>NUCLEOTIDE SEQUENCE [LARGE SCALE GENOMIC DNA]</scope>
    <source>
        <strain evidence="7 8">XZGYJ-43</strain>
    </source>
</reference>
<dbReference type="InterPro" id="IPR015422">
    <property type="entry name" value="PyrdxlP-dep_Trfase_small"/>
</dbReference>
<dbReference type="InterPro" id="IPR005814">
    <property type="entry name" value="Aminotrans_3"/>
</dbReference>
<organism evidence="7 8">
    <name type="scientific">Halospeciosus flavus</name>
    <dbReference type="NCBI Taxonomy" id="3032283"/>
    <lineage>
        <taxon>Archaea</taxon>
        <taxon>Methanobacteriati</taxon>
        <taxon>Methanobacteriota</taxon>
        <taxon>Stenosarchaea group</taxon>
        <taxon>Halobacteria</taxon>
        <taxon>Halobacteriales</taxon>
        <taxon>Halobacteriaceae</taxon>
        <taxon>Halospeciosus</taxon>
    </lineage>
</organism>
<gene>
    <name evidence="7" type="ORF">ACFQJ9_04745</name>
</gene>
<evidence type="ECO:0000256" key="6">
    <source>
        <dbReference type="RuleBase" id="RU003560"/>
    </source>
</evidence>
<keyword evidence="4" id="KW-0808">Transferase</keyword>
<name>A0ABD5Z0Q6_9EURY</name>
<proteinExistence type="inferred from homology"/>
<dbReference type="AlphaFoldDB" id="A0ABD5Z0Q6"/>
<keyword evidence="5 6" id="KW-0663">Pyridoxal phosphate</keyword>
<comment type="caution">
    <text evidence="7">The sequence shown here is derived from an EMBL/GenBank/DDBJ whole genome shotgun (WGS) entry which is preliminary data.</text>
</comment>
<evidence type="ECO:0000256" key="4">
    <source>
        <dbReference type="ARBA" id="ARBA00022679"/>
    </source>
</evidence>
<evidence type="ECO:0000313" key="7">
    <source>
        <dbReference type="EMBL" id="MFC7198732.1"/>
    </source>
</evidence>
<dbReference type="Gene3D" id="3.90.1150.10">
    <property type="entry name" value="Aspartate Aminotransferase, domain 1"/>
    <property type="match status" value="1"/>
</dbReference>
<dbReference type="InterPro" id="IPR049704">
    <property type="entry name" value="Aminotrans_3_PPA_site"/>
</dbReference>
<protein>
    <submittedName>
        <fullName evidence="7">Aspartate aminotransferase family protein</fullName>
    </submittedName>
</protein>
<comment type="similarity">
    <text evidence="2 6">Belongs to the class-III pyridoxal-phosphate-dependent aminotransferase family.</text>
</comment>
<dbReference type="EMBL" id="JBHTAR010000011">
    <property type="protein sequence ID" value="MFC7198732.1"/>
    <property type="molecule type" value="Genomic_DNA"/>
</dbReference>
<accession>A0ABD5Z0Q6</accession>
<evidence type="ECO:0000256" key="3">
    <source>
        <dbReference type="ARBA" id="ARBA00022576"/>
    </source>
</evidence>
<sequence length="443" mass="47853">MDRETAEPTVANLGGTASQEWIEAHQAVAAPSEYSHEFVWDVTAEADGPFVTDLDGNVLLDFTCHIGAAPLGYNNPKVLDKLREFDLVDPLKIAGQDFYFGSGTVDDPDFPGSTQLMQKLTEVSSHYGMDTVFLSNSGAEAIENAMKVAYNACETPKHGITFSGAFHGRTLGTLSLTRAKDVYTRKYPEFSGIREVPFCACDGACTCGFRAGEESRLEQLVGAHGSLDPSEVAFMILEPVQGVGGYRFPSEEFASEVGRVSEEYGIPLIVDEIQTGVGRSGSMWAADHFEFEPDLITSAKALRVGATIGRSELFPDEKNRLGSTWGGGDVVAAMQGVFTLEAIEEHDLLSNAETRGAHLVEAVADADHACVEDVRNLGLLTAIDFDTKERRDDVVAAALERGLLTLGCGYRTLRLLPPLDVTEREVDLGTSLLNEAIAEVDDE</sequence>
<dbReference type="InterPro" id="IPR015424">
    <property type="entry name" value="PyrdxlP-dep_Trfase"/>
</dbReference>
<dbReference type="GO" id="GO:0008483">
    <property type="term" value="F:transaminase activity"/>
    <property type="evidence" value="ECO:0007669"/>
    <property type="project" value="UniProtKB-KW"/>
</dbReference>
<dbReference type="PROSITE" id="PS00600">
    <property type="entry name" value="AA_TRANSFER_CLASS_3"/>
    <property type="match status" value="1"/>
</dbReference>
<keyword evidence="8" id="KW-1185">Reference proteome</keyword>
<evidence type="ECO:0000256" key="2">
    <source>
        <dbReference type="ARBA" id="ARBA00008954"/>
    </source>
</evidence>
<dbReference type="Gene3D" id="3.40.640.10">
    <property type="entry name" value="Type I PLP-dependent aspartate aminotransferase-like (Major domain)"/>
    <property type="match status" value="1"/>
</dbReference>